<sequence>MSRNRRRAAAMAIAGAFAVAPLVSACGAGQHPQSVLPTRLTEGVNASVGHIDVRNAFLLGPDPGQRLPKGANAPFYASIVEKGSAPDRLVGIEATGLAASAQIAGGGIDLPPNQLISLNPLSAGRPTGVPTPGTSPSGTPAPAASPNASGTPSKGTAKKGTPAKSGKPGAPSGAATPQGTPSGPASSPAGTTGAATPPVFLSGLQTPLSGGENVRLTLHFQQAGALTISVPVLPRADYYGTYPPAPSGTTATTPSPATTGSPATPAASPTPGATGSPSAGAVKPTKHPKGKKSSAKPGA</sequence>
<evidence type="ECO:0000256" key="2">
    <source>
        <dbReference type="SAM" id="SignalP"/>
    </source>
</evidence>
<feature type="region of interest" description="Disordered" evidence="1">
    <location>
        <begin position="117"/>
        <end position="206"/>
    </location>
</feature>
<comment type="caution">
    <text evidence="3">The sequence shown here is derived from an EMBL/GenBank/DDBJ whole genome shotgun (WGS) entry which is preliminary data.</text>
</comment>
<keyword evidence="2" id="KW-0732">Signal</keyword>
<feature type="compositionally biased region" description="Low complexity" evidence="1">
    <location>
        <begin position="179"/>
        <end position="198"/>
    </location>
</feature>
<feature type="signal peptide" evidence="2">
    <location>
        <begin position="1"/>
        <end position="25"/>
    </location>
</feature>
<gene>
    <name evidence="3" type="ORF">GCM10010151_66990</name>
</gene>
<feature type="compositionally biased region" description="Basic residues" evidence="1">
    <location>
        <begin position="284"/>
        <end position="299"/>
    </location>
</feature>
<dbReference type="InterPro" id="IPR036182">
    <property type="entry name" value="PCuAC_sf"/>
</dbReference>
<dbReference type="PROSITE" id="PS51257">
    <property type="entry name" value="PROKAR_LIPOPROTEIN"/>
    <property type="match status" value="1"/>
</dbReference>
<evidence type="ECO:0008006" key="5">
    <source>
        <dbReference type="Google" id="ProtNLM"/>
    </source>
</evidence>
<feature type="chain" id="PRO_5045753781" description="Lipoprotein" evidence="2">
    <location>
        <begin position="26"/>
        <end position="299"/>
    </location>
</feature>
<feature type="region of interest" description="Disordered" evidence="1">
    <location>
        <begin position="244"/>
        <end position="299"/>
    </location>
</feature>
<evidence type="ECO:0000313" key="4">
    <source>
        <dbReference type="Proteomes" id="UP001501822"/>
    </source>
</evidence>
<feature type="compositionally biased region" description="Low complexity" evidence="1">
    <location>
        <begin position="123"/>
        <end position="153"/>
    </location>
</feature>
<keyword evidence="4" id="KW-1185">Reference proteome</keyword>
<dbReference type="Proteomes" id="UP001501822">
    <property type="component" value="Unassembled WGS sequence"/>
</dbReference>
<evidence type="ECO:0000313" key="3">
    <source>
        <dbReference type="EMBL" id="GAA0367664.1"/>
    </source>
</evidence>
<proteinExistence type="predicted"/>
<evidence type="ECO:0000256" key="1">
    <source>
        <dbReference type="SAM" id="MobiDB-lite"/>
    </source>
</evidence>
<dbReference type="RefSeq" id="WP_252799265.1">
    <property type="nucleotide sequence ID" value="NZ_BAAABM010000066.1"/>
</dbReference>
<feature type="compositionally biased region" description="Low complexity" evidence="1">
    <location>
        <begin position="244"/>
        <end position="281"/>
    </location>
</feature>
<dbReference type="EMBL" id="BAAABM010000066">
    <property type="protein sequence ID" value="GAA0367664.1"/>
    <property type="molecule type" value="Genomic_DNA"/>
</dbReference>
<organism evidence="3 4">
    <name type="scientific">Actinoallomurus spadix</name>
    <dbReference type="NCBI Taxonomy" id="79912"/>
    <lineage>
        <taxon>Bacteria</taxon>
        <taxon>Bacillati</taxon>
        <taxon>Actinomycetota</taxon>
        <taxon>Actinomycetes</taxon>
        <taxon>Streptosporangiales</taxon>
        <taxon>Thermomonosporaceae</taxon>
        <taxon>Actinoallomurus</taxon>
    </lineage>
</organism>
<protein>
    <recommendedName>
        <fullName evidence="5">Lipoprotein</fullName>
    </recommendedName>
</protein>
<accession>A0ABP3HFU0</accession>
<name>A0ABP3HFU0_9ACTN</name>
<reference evidence="4" key="1">
    <citation type="journal article" date="2019" name="Int. J. Syst. Evol. Microbiol.">
        <title>The Global Catalogue of Microorganisms (GCM) 10K type strain sequencing project: providing services to taxonomists for standard genome sequencing and annotation.</title>
        <authorList>
            <consortium name="The Broad Institute Genomics Platform"/>
            <consortium name="The Broad Institute Genome Sequencing Center for Infectious Disease"/>
            <person name="Wu L."/>
            <person name="Ma J."/>
        </authorList>
    </citation>
    <scope>NUCLEOTIDE SEQUENCE [LARGE SCALE GENOMIC DNA]</scope>
    <source>
        <strain evidence="4">JCM 3146</strain>
    </source>
</reference>
<dbReference type="Gene3D" id="2.60.40.1890">
    <property type="entry name" value="PCu(A)C copper chaperone"/>
    <property type="match status" value="1"/>
</dbReference>